<accession>A0A2K8PGN2</accession>
<protein>
    <submittedName>
        <fullName evidence="2">Uncharacterized protein</fullName>
    </submittedName>
</protein>
<evidence type="ECO:0000256" key="1">
    <source>
        <dbReference type="SAM" id="MobiDB-lite"/>
    </source>
</evidence>
<evidence type="ECO:0000313" key="3">
    <source>
        <dbReference type="Proteomes" id="UP000231791"/>
    </source>
</evidence>
<dbReference type="Proteomes" id="UP000231791">
    <property type="component" value="Chromosome"/>
</dbReference>
<gene>
    <name evidence="2" type="ORF">SLAV_14655</name>
</gene>
<organism evidence="2 3">
    <name type="scientific">Streptomyces lavendulae subsp. lavendulae</name>
    <dbReference type="NCBI Taxonomy" id="58340"/>
    <lineage>
        <taxon>Bacteria</taxon>
        <taxon>Bacillati</taxon>
        <taxon>Actinomycetota</taxon>
        <taxon>Actinomycetes</taxon>
        <taxon>Kitasatosporales</taxon>
        <taxon>Streptomycetaceae</taxon>
        <taxon>Streptomyces</taxon>
    </lineage>
</organism>
<name>A0A2K8PGN2_STRLA</name>
<dbReference type="KEGG" id="slx:SLAV_14655"/>
<dbReference type="EMBL" id="CP024985">
    <property type="protein sequence ID" value="ATZ24785.1"/>
    <property type="molecule type" value="Genomic_DNA"/>
</dbReference>
<proteinExistence type="predicted"/>
<feature type="region of interest" description="Disordered" evidence="1">
    <location>
        <begin position="1"/>
        <end position="72"/>
    </location>
</feature>
<evidence type="ECO:0000313" key="2">
    <source>
        <dbReference type="EMBL" id="ATZ24785.1"/>
    </source>
</evidence>
<reference evidence="2 3" key="1">
    <citation type="submission" date="2017-11" db="EMBL/GenBank/DDBJ databases">
        <title>Complete genome sequence of Streptomyces lavendulae subsp. lavendulae CCM 3239 (formerly 'Streptomyces aureofaciens CCM 3239'), the producer of the angucycline-type antibiotic auricin.</title>
        <authorList>
            <person name="Busche T."/>
            <person name="Novakova R."/>
            <person name="Al'Dilaimi A."/>
            <person name="Homerova D."/>
            <person name="Feckova L."/>
            <person name="Rezuchova B."/>
            <person name="Mingyar E."/>
            <person name="Csolleiova D."/>
            <person name="Bekeova C."/>
            <person name="Winkler A."/>
            <person name="Sevcikova B."/>
            <person name="Kalinowski J."/>
            <person name="Kormanec J."/>
            <person name="Ruckert C."/>
        </authorList>
    </citation>
    <scope>NUCLEOTIDE SEQUENCE [LARGE SCALE GENOMIC DNA]</scope>
    <source>
        <strain evidence="2 3">CCM 3239</strain>
    </source>
</reference>
<dbReference type="AlphaFoldDB" id="A0A2K8PGN2"/>
<sequence length="102" mass="10417">MSGGLAAPGPPPIPTKGAPPTAHRGTTTRLHPRPGDPGVGDSSVSRADAVAGASAGWRPLEDRVPGVGVSSTPTEAVVGRWGELNVFACASDPRHPHRWSIQ</sequence>
<keyword evidence="3" id="KW-1185">Reference proteome</keyword>